<evidence type="ECO:0000256" key="7">
    <source>
        <dbReference type="SAM" id="MobiDB-lite"/>
    </source>
</evidence>
<evidence type="ECO:0000313" key="9">
    <source>
        <dbReference type="EMBL" id="CCK68679.1"/>
    </source>
</evidence>
<dbReference type="HOGENOM" id="CLU_008279_12_1_1"/>
<dbReference type="GO" id="GO:0005634">
    <property type="term" value="C:nucleus"/>
    <property type="evidence" value="ECO:0007669"/>
    <property type="project" value="TreeGrafter"/>
</dbReference>
<dbReference type="Gene3D" id="3.90.70.10">
    <property type="entry name" value="Cysteine proteinases"/>
    <property type="match status" value="2"/>
</dbReference>
<dbReference type="GeneID" id="34524329"/>
<dbReference type="FunFam" id="3.90.70.10:FF:000131">
    <property type="entry name" value="Ubiquitin carboxyl-terminal hydrolase"/>
    <property type="match status" value="1"/>
</dbReference>
<evidence type="ECO:0000256" key="5">
    <source>
        <dbReference type="ARBA" id="ARBA00022807"/>
    </source>
</evidence>
<proteinExistence type="inferred from homology"/>
<accession>J7S3E8</accession>
<dbReference type="SUPFAM" id="SSF54001">
    <property type="entry name" value="Cysteine proteinases"/>
    <property type="match status" value="1"/>
</dbReference>
<evidence type="ECO:0000256" key="6">
    <source>
        <dbReference type="RuleBase" id="RU366025"/>
    </source>
</evidence>
<keyword evidence="5 6" id="KW-0788">Thiol protease</keyword>
<dbReference type="eggNOG" id="KOG1864">
    <property type="taxonomic scope" value="Eukaryota"/>
</dbReference>
<evidence type="ECO:0000259" key="8">
    <source>
        <dbReference type="PROSITE" id="PS50235"/>
    </source>
</evidence>
<keyword evidence="6" id="KW-0833">Ubl conjugation pathway</keyword>
<dbReference type="GO" id="GO:0004843">
    <property type="term" value="F:cysteine-type deubiquitinase activity"/>
    <property type="evidence" value="ECO:0007669"/>
    <property type="project" value="UniProtKB-UniRule"/>
</dbReference>
<protein>
    <recommendedName>
        <fullName evidence="6">Ubiquitin carboxyl-terminal hydrolase</fullName>
        <ecNumber evidence="6">3.4.19.12</ecNumber>
    </recommendedName>
</protein>
<dbReference type="RefSeq" id="XP_022462925.1">
    <property type="nucleotide sequence ID" value="XM_022611524.1"/>
</dbReference>
<dbReference type="GO" id="GO:0005829">
    <property type="term" value="C:cytosol"/>
    <property type="evidence" value="ECO:0007669"/>
    <property type="project" value="TreeGrafter"/>
</dbReference>
<dbReference type="Pfam" id="PF00443">
    <property type="entry name" value="UCH"/>
    <property type="match status" value="1"/>
</dbReference>
<dbReference type="EC" id="3.4.19.12" evidence="6"/>
<feature type="region of interest" description="Disordered" evidence="7">
    <location>
        <begin position="328"/>
        <end position="359"/>
    </location>
</feature>
<keyword evidence="4 6" id="KW-0378">Hydrolase</keyword>
<dbReference type="KEGG" id="kng:KNAG_0B02370"/>
<comment type="similarity">
    <text evidence="2 6">Belongs to the peptidase C19 family.</text>
</comment>
<dbReference type="PROSITE" id="PS50235">
    <property type="entry name" value="USP_3"/>
    <property type="match status" value="1"/>
</dbReference>
<dbReference type="Proteomes" id="UP000006310">
    <property type="component" value="Chromosome 2"/>
</dbReference>
<reference evidence="10" key="2">
    <citation type="submission" date="2012-08" db="EMBL/GenBank/DDBJ databases">
        <title>Genome sequence of Kazachstania naganishii.</title>
        <authorList>
            <person name="Gordon J.L."/>
            <person name="Armisen D."/>
            <person name="Proux-Wera E."/>
            <person name="OhEigeartaigh S.S."/>
            <person name="Byrne K.P."/>
            <person name="Wolfe K.H."/>
        </authorList>
    </citation>
    <scope>NUCLEOTIDE SEQUENCE [LARGE SCALE GENOMIC DNA]</scope>
    <source>
        <strain evidence="10">ATCC MYA-139 / BCRC 22969 / CBS 8797 / CCRC 22969 / KCTC 17520 / NBRC 10181 / NCYC 3082</strain>
    </source>
</reference>
<dbReference type="OrthoDB" id="27652at2759"/>
<sequence>MLKRWLSASKTGKKKSEDSDGASRSNSNEVAADERLRPIVSLGTLSRSEASLNELGMMDGYSLEQSSPQRPAHFIDDDNINPTDQVSDSMTNFKFLNPKVAVGMPFGDGSNKIFGYENFGNTCYCNSILQCLFNLTEFRNSILQFPERAPDELHLRKTEMPGRKLRVFDGSFAYEGKGTTSQANANVECSTDKAGKSRLNSNDSGGNNAVHNMKPTCGTNNNDSNAINANSITNNTDIKSPSTSRKLISGLFKSSNKSSTDIAANPIVAERSMSTPVPLRMKKSVSPVIIGRDSPLDLTKLEVTKTNTSNRYKRVIVGRTLSEDLSASSANADGSWDADNDPALAKMDSDRETTNEQRKRNALLNGPLLNVDHCINGEDISNLYHGLKDIFESITENNALTGVVSPVNFIDILKRENILFNTMMHQDAHEFLNFLFNDLSDFTDNYNRKLADTRDVPNQLRSNFINDLFQGTQTSKVRCLTCDSVTSHDERFLDFPIELEDSKDAATDIQEQLREFCQTELLHGANKFYCNECCGLQEAQRVVGLKKLPRILALHLKRFKYSEAQNTNIKLFNKITYPLFLEVASKFDPSVSKKYELTGVVLHMGGGPQHGHYVSVCKTDNFGWLFFDDETVETLDEPQVLNFTGDTTTSTTAYVLFYKETDEGDDEFGKTVTHSSGVAPEAQFNVDALLKEDSYSRLRAARMSNEAVDDGEAEDTFEENNDDTVILATTSGRSVSSGKIGRKSRLFSFMSRN</sequence>
<keyword evidence="10" id="KW-1185">Reference proteome</keyword>
<gene>
    <name evidence="9" type="primary">KNAG0B02370</name>
    <name evidence="9" type="ordered locus">KNAG_0B02370</name>
</gene>
<feature type="domain" description="USP" evidence="8">
    <location>
        <begin position="114"/>
        <end position="661"/>
    </location>
</feature>
<evidence type="ECO:0000256" key="3">
    <source>
        <dbReference type="ARBA" id="ARBA00022670"/>
    </source>
</evidence>
<dbReference type="STRING" id="1071383.J7S3E8"/>
<feature type="region of interest" description="Disordered" evidence="7">
    <location>
        <begin position="1"/>
        <end position="33"/>
    </location>
</feature>
<dbReference type="InterPro" id="IPR018200">
    <property type="entry name" value="USP_CS"/>
</dbReference>
<evidence type="ECO:0000256" key="2">
    <source>
        <dbReference type="ARBA" id="ARBA00009085"/>
    </source>
</evidence>
<evidence type="ECO:0000313" key="10">
    <source>
        <dbReference type="Proteomes" id="UP000006310"/>
    </source>
</evidence>
<evidence type="ECO:0000256" key="4">
    <source>
        <dbReference type="ARBA" id="ARBA00022801"/>
    </source>
</evidence>
<organism evidence="9 10">
    <name type="scientific">Huiozyma naganishii (strain ATCC MYA-139 / BCRC 22969 / CBS 8797 / KCTC 17520 / NBRC 10181 / NCYC 3082 / Yp74L-3)</name>
    <name type="common">Yeast</name>
    <name type="synonym">Kazachstania naganishii</name>
    <dbReference type="NCBI Taxonomy" id="1071383"/>
    <lineage>
        <taxon>Eukaryota</taxon>
        <taxon>Fungi</taxon>
        <taxon>Dikarya</taxon>
        <taxon>Ascomycota</taxon>
        <taxon>Saccharomycotina</taxon>
        <taxon>Saccharomycetes</taxon>
        <taxon>Saccharomycetales</taxon>
        <taxon>Saccharomycetaceae</taxon>
        <taxon>Huiozyma</taxon>
    </lineage>
</organism>
<reference evidence="9 10" key="1">
    <citation type="journal article" date="2011" name="Proc. Natl. Acad. Sci. U.S.A.">
        <title>Evolutionary erosion of yeast sex chromosomes by mating-type switching accidents.</title>
        <authorList>
            <person name="Gordon J.L."/>
            <person name="Armisen D."/>
            <person name="Proux-Wera E."/>
            <person name="Oheigeartaigh S.S."/>
            <person name="Byrne K.P."/>
            <person name="Wolfe K.H."/>
        </authorList>
    </citation>
    <scope>NUCLEOTIDE SEQUENCE [LARGE SCALE GENOMIC DNA]</scope>
    <source>
        <strain evidence="10">ATCC MYA-139 / BCRC 22969 / CBS 8797 / CCRC 22969 / KCTC 17520 / NBRC 10181 / NCYC 3082</strain>
    </source>
</reference>
<dbReference type="InterPro" id="IPR050164">
    <property type="entry name" value="Peptidase_C19"/>
</dbReference>
<dbReference type="InterPro" id="IPR028889">
    <property type="entry name" value="USP"/>
</dbReference>
<dbReference type="PANTHER" id="PTHR24006:SF733">
    <property type="entry name" value="RE52890P"/>
    <property type="match status" value="1"/>
</dbReference>
<feature type="compositionally biased region" description="Basic and acidic residues" evidence="7">
    <location>
        <begin position="347"/>
        <end position="359"/>
    </location>
</feature>
<evidence type="ECO:0000256" key="1">
    <source>
        <dbReference type="ARBA" id="ARBA00000707"/>
    </source>
</evidence>
<dbReference type="PROSITE" id="PS00972">
    <property type="entry name" value="USP_1"/>
    <property type="match status" value="1"/>
</dbReference>
<dbReference type="PROSITE" id="PS00973">
    <property type="entry name" value="USP_2"/>
    <property type="match status" value="1"/>
</dbReference>
<dbReference type="GO" id="GO:0006508">
    <property type="term" value="P:proteolysis"/>
    <property type="evidence" value="ECO:0007669"/>
    <property type="project" value="UniProtKB-KW"/>
</dbReference>
<keyword evidence="3 6" id="KW-0645">Protease</keyword>
<dbReference type="PANTHER" id="PTHR24006">
    <property type="entry name" value="UBIQUITIN CARBOXYL-TERMINAL HYDROLASE"/>
    <property type="match status" value="1"/>
</dbReference>
<dbReference type="AlphaFoldDB" id="J7S3E8"/>
<name>J7S3E8_HUIN7</name>
<comment type="catalytic activity">
    <reaction evidence="1 6">
        <text>Thiol-dependent hydrolysis of ester, thioester, amide, peptide and isopeptide bonds formed by the C-terminal Gly of ubiquitin (a 76-residue protein attached to proteins as an intracellular targeting signal).</text>
        <dbReference type="EC" id="3.4.19.12"/>
    </reaction>
</comment>
<dbReference type="OMA" id="FASEYTH"/>
<dbReference type="InterPro" id="IPR001394">
    <property type="entry name" value="Peptidase_C19_UCH"/>
</dbReference>
<dbReference type="InterPro" id="IPR038765">
    <property type="entry name" value="Papain-like_cys_pep_sf"/>
</dbReference>
<dbReference type="GO" id="GO:0016579">
    <property type="term" value="P:protein deubiquitination"/>
    <property type="evidence" value="ECO:0007669"/>
    <property type="project" value="InterPro"/>
</dbReference>
<dbReference type="EMBL" id="HE978315">
    <property type="protein sequence ID" value="CCK68679.1"/>
    <property type="molecule type" value="Genomic_DNA"/>
</dbReference>